<dbReference type="AlphaFoldDB" id="A0A2W5WG80"/>
<gene>
    <name evidence="2" type="ORF">DI526_15980</name>
</gene>
<dbReference type="Proteomes" id="UP000249393">
    <property type="component" value="Unassembled WGS sequence"/>
</dbReference>
<protein>
    <recommendedName>
        <fullName evidence="4">Lipoprotein</fullName>
    </recommendedName>
</protein>
<evidence type="ECO:0000313" key="3">
    <source>
        <dbReference type="Proteomes" id="UP000249393"/>
    </source>
</evidence>
<evidence type="ECO:0008006" key="4">
    <source>
        <dbReference type="Google" id="ProtNLM"/>
    </source>
</evidence>
<comment type="caution">
    <text evidence="2">The sequence shown here is derived from an EMBL/GenBank/DDBJ whole genome shotgun (WGS) entry which is preliminary data.</text>
</comment>
<dbReference type="PROSITE" id="PS51257">
    <property type="entry name" value="PROKAR_LIPOPROTEIN"/>
    <property type="match status" value="1"/>
</dbReference>
<feature type="chain" id="PRO_5016089831" description="Lipoprotein" evidence="1">
    <location>
        <begin position="25"/>
        <end position="152"/>
    </location>
</feature>
<keyword evidence="1" id="KW-0732">Signal</keyword>
<feature type="signal peptide" evidence="1">
    <location>
        <begin position="1"/>
        <end position="24"/>
    </location>
</feature>
<reference evidence="2 3" key="1">
    <citation type="submission" date="2017-08" db="EMBL/GenBank/DDBJ databases">
        <title>Infants hospitalized years apart are colonized by the same room-sourced microbial strains.</title>
        <authorList>
            <person name="Brooks B."/>
            <person name="Olm M.R."/>
            <person name="Firek B.A."/>
            <person name="Baker R."/>
            <person name="Thomas B.C."/>
            <person name="Morowitz M.J."/>
            <person name="Banfield J.F."/>
        </authorList>
    </citation>
    <scope>NUCLEOTIDE SEQUENCE [LARGE SCALE GENOMIC DNA]</scope>
    <source>
        <strain evidence="2">S2_003_000_R2_4</strain>
    </source>
</reference>
<organism evidence="2 3">
    <name type="scientific">Caulobacter segnis</name>
    <dbReference type="NCBI Taxonomy" id="88688"/>
    <lineage>
        <taxon>Bacteria</taxon>
        <taxon>Pseudomonadati</taxon>
        <taxon>Pseudomonadota</taxon>
        <taxon>Alphaproteobacteria</taxon>
        <taxon>Caulobacterales</taxon>
        <taxon>Caulobacteraceae</taxon>
        <taxon>Caulobacter</taxon>
    </lineage>
</organism>
<dbReference type="RefSeq" id="WP_304280135.1">
    <property type="nucleotide sequence ID" value="NZ_QFQZ01000056.1"/>
</dbReference>
<accession>A0A2W5WG80</accession>
<evidence type="ECO:0000313" key="2">
    <source>
        <dbReference type="EMBL" id="PZR32638.1"/>
    </source>
</evidence>
<evidence type="ECO:0000256" key="1">
    <source>
        <dbReference type="SAM" id="SignalP"/>
    </source>
</evidence>
<name>A0A2W5WG80_9CAUL</name>
<proteinExistence type="predicted"/>
<sequence>MPRRLALIAVAAVGLSACSAKLPADVDEAALTQAIGRSVGSPSTCVIVADAEGRTVWRGGGYITCSRNLPSCDGAQTNAETVLKAGLGKPARFTSCPTTGANTVGWAVGPVPSGEGKPPRNLTYVAVMEGERALPGLEIKERLERAFRKAGF</sequence>
<dbReference type="EMBL" id="QFQZ01000056">
    <property type="protein sequence ID" value="PZR32638.1"/>
    <property type="molecule type" value="Genomic_DNA"/>
</dbReference>